<evidence type="ECO:0000313" key="12">
    <source>
        <dbReference type="Proteomes" id="UP000238479"/>
    </source>
</evidence>
<protein>
    <submittedName>
        <fullName evidence="11">Putative glutamate--tRNA ligase</fullName>
        <ecNumber evidence="11">6.1.1.17</ecNumber>
    </submittedName>
</protein>
<dbReference type="Gene3D" id="2.40.240.10">
    <property type="entry name" value="Ribosomal Protein L25, Chain P"/>
    <property type="match status" value="1"/>
</dbReference>
<dbReference type="Proteomes" id="UP000238479">
    <property type="component" value="Chromosome 1"/>
</dbReference>
<sequence length="260" mass="30154">MPHHKTGSEYKVYPTYDFACPFVDSIEGITHALRSSEYHDRNAQYYRIQEDMELREKCICMSSKVNGWDDPRFPNVQGIVRRSLKVEALIQFILEQYKGAGEKVTRFTRSIWIDRADAESISVDEEVTLMDWGNAIVKIDKDLDGNLVLTRVLHLEGSVKTTELKLTWLPQIDEMLEEDKNFLDVLNPCTEKETAALGDPKMRNLKRGDVLQLERKGYHSLNVPYLRLSKPIVLFLINPRWQAAGWVKVRTSSRIFGFRM</sequence>
<dbReference type="GO" id="GO:0005829">
    <property type="term" value="C:cytosol"/>
    <property type="evidence" value="ECO:0007669"/>
    <property type="project" value="TreeGrafter"/>
</dbReference>
<dbReference type="SUPFAM" id="SSF52374">
    <property type="entry name" value="Nucleotidylyl transferase"/>
    <property type="match status" value="1"/>
</dbReference>
<dbReference type="AlphaFoldDB" id="A0A2P6S9L4"/>
<dbReference type="InterPro" id="IPR014729">
    <property type="entry name" value="Rossmann-like_a/b/a_fold"/>
</dbReference>
<evidence type="ECO:0000256" key="2">
    <source>
        <dbReference type="ARBA" id="ARBA00022598"/>
    </source>
</evidence>
<keyword evidence="3 7" id="KW-0547">Nucleotide-binding</keyword>
<dbReference type="Pfam" id="PF20974">
    <property type="entry name" value="tRNA-synt_1c_C2"/>
    <property type="match status" value="1"/>
</dbReference>
<evidence type="ECO:0000313" key="11">
    <source>
        <dbReference type="EMBL" id="PRQ55339.1"/>
    </source>
</evidence>
<organism evidence="11 12">
    <name type="scientific">Rosa chinensis</name>
    <name type="common">China rose</name>
    <dbReference type="NCBI Taxonomy" id="74649"/>
    <lineage>
        <taxon>Eukaryota</taxon>
        <taxon>Viridiplantae</taxon>
        <taxon>Streptophyta</taxon>
        <taxon>Embryophyta</taxon>
        <taxon>Tracheophyta</taxon>
        <taxon>Spermatophyta</taxon>
        <taxon>Magnoliopsida</taxon>
        <taxon>eudicotyledons</taxon>
        <taxon>Gunneridae</taxon>
        <taxon>Pentapetalae</taxon>
        <taxon>rosids</taxon>
        <taxon>fabids</taxon>
        <taxon>Rosales</taxon>
        <taxon>Rosaceae</taxon>
        <taxon>Rosoideae</taxon>
        <taxon>Rosoideae incertae sedis</taxon>
        <taxon>Rosa</taxon>
    </lineage>
</organism>
<gene>
    <name evidence="11" type="ORF">RchiOBHm_Chr1g0323481</name>
</gene>
<comment type="similarity">
    <text evidence="7">Belongs to the class-I aminoacyl-tRNA synthetase family.</text>
</comment>
<dbReference type="GO" id="GO:0004818">
    <property type="term" value="F:glutamate-tRNA ligase activity"/>
    <property type="evidence" value="ECO:0007669"/>
    <property type="project" value="UniProtKB-EC"/>
</dbReference>
<feature type="domain" description="Glutamyl/glutaminyl-tRNA synthetase class Ib catalytic" evidence="8">
    <location>
        <begin position="3"/>
        <end position="64"/>
    </location>
</feature>
<keyword evidence="6 7" id="KW-0030">Aminoacyl-tRNA synthetase</keyword>
<reference evidence="11 12" key="1">
    <citation type="journal article" date="2018" name="Nat. Genet.">
        <title>The Rosa genome provides new insights in the design of modern roses.</title>
        <authorList>
            <person name="Bendahmane M."/>
        </authorList>
    </citation>
    <scope>NUCLEOTIDE SEQUENCE [LARGE SCALE GENOMIC DNA]</scope>
    <source>
        <strain evidence="12">cv. Old Blush</strain>
    </source>
</reference>
<dbReference type="Gene3D" id="3.40.50.620">
    <property type="entry name" value="HUPs"/>
    <property type="match status" value="1"/>
</dbReference>
<keyword evidence="1" id="KW-0963">Cytoplasm</keyword>
<dbReference type="InterPro" id="IPR011035">
    <property type="entry name" value="Ribosomal_bL25/Gln-tRNA_synth"/>
</dbReference>
<evidence type="ECO:0000256" key="5">
    <source>
        <dbReference type="ARBA" id="ARBA00022917"/>
    </source>
</evidence>
<comment type="caution">
    <text evidence="11">The sequence shown here is derived from an EMBL/GenBank/DDBJ whole genome shotgun (WGS) entry which is preliminary data.</text>
</comment>
<dbReference type="InterPro" id="IPR020059">
    <property type="entry name" value="Glu/Gln-tRNA-synth_Ib_codon-bd"/>
</dbReference>
<keyword evidence="5 7" id="KW-0648">Protein biosynthesis</keyword>
<evidence type="ECO:0000256" key="6">
    <source>
        <dbReference type="ARBA" id="ARBA00023146"/>
    </source>
</evidence>
<dbReference type="SUPFAM" id="SSF50715">
    <property type="entry name" value="Ribosomal protein L25-like"/>
    <property type="match status" value="1"/>
</dbReference>
<dbReference type="Pfam" id="PF03950">
    <property type="entry name" value="tRNA-synt_1c_C"/>
    <property type="match status" value="1"/>
</dbReference>
<dbReference type="Gene3D" id="1.10.1160.10">
    <property type="entry name" value="Glutamyl-trna Synthetase, Domain 2"/>
    <property type="match status" value="1"/>
</dbReference>
<dbReference type="STRING" id="74649.A0A2P6S9L4"/>
<dbReference type="GO" id="GO:0005524">
    <property type="term" value="F:ATP binding"/>
    <property type="evidence" value="ECO:0007669"/>
    <property type="project" value="UniProtKB-KW"/>
</dbReference>
<dbReference type="PANTHER" id="PTHR43097">
    <property type="entry name" value="GLUTAMINE-TRNA LIGASE"/>
    <property type="match status" value="1"/>
</dbReference>
<dbReference type="EMBL" id="PDCK01000039">
    <property type="protein sequence ID" value="PRQ55339.1"/>
    <property type="molecule type" value="Genomic_DNA"/>
</dbReference>
<dbReference type="InterPro" id="IPR050132">
    <property type="entry name" value="Gln/Glu-tRNA_Ligase"/>
</dbReference>
<dbReference type="Pfam" id="PF00749">
    <property type="entry name" value="tRNA-synt_1c"/>
    <property type="match status" value="1"/>
</dbReference>
<dbReference type="InterPro" id="IPR020061">
    <property type="entry name" value="Glu_tRNA_lig_a-bdl"/>
</dbReference>
<keyword evidence="12" id="KW-1185">Reference proteome</keyword>
<dbReference type="GO" id="GO:0006424">
    <property type="term" value="P:glutamyl-tRNA aminoacylation"/>
    <property type="evidence" value="ECO:0007669"/>
    <property type="project" value="TreeGrafter"/>
</dbReference>
<feature type="domain" description="tRNA synthetases class I (E and Q) anti-codon binding" evidence="10">
    <location>
        <begin position="178"/>
        <end position="219"/>
    </location>
</feature>
<name>A0A2P6S9L4_ROSCH</name>
<keyword evidence="2 7" id="KW-0436">Ligase</keyword>
<evidence type="ECO:0000259" key="10">
    <source>
        <dbReference type="Pfam" id="PF20974"/>
    </source>
</evidence>
<dbReference type="InterPro" id="IPR020058">
    <property type="entry name" value="Glu/Gln-tRNA-synth_Ib_cat-dom"/>
</dbReference>
<evidence type="ECO:0000259" key="9">
    <source>
        <dbReference type="Pfam" id="PF03950"/>
    </source>
</evidence>
<keyword evidence="4 7" id="KW-0067">ATP-binding</keyword>
<dbReference type="Gramene" id="PRQ55339">
    <property type="protein sequence ID" value="PRQ55339"/>
    <property type="gene ID" value="RchiOBHm_Chr1g0323481"/>
</dbReference>
<evidence type="ECO:0000256" key="1">
    <source>
        <dbReference type="ARBA" id="ARBA00022490"/>
    </source>
</evidence>
<dbReference type="Gene3D" id="3.90.800.10">
    <property type="entry name" value="Glutamyl-tRNA Synthetase, Domain 3"/>
    <property type="match status" value="1"/>
</dbReference>
<feature type="domain" description="Glutamyl/glutaminyl-tRNA synthetase class Ib anti-codon binding" evidence="9">
    <location>
        <begin position="98"/>
        <end position="148"/>
    </location>
</feature>
<evidence type="ECO:0000256" key="3">
    <source>
        <dbReference type="ARBA" id="ARBA00022741"/>
    </source>
</evidence>
<dbReference type="InterPro" id="IPR049437">
    <property type="entry name" value="tRNA-synt_1c_C2"/>
</dbReference>
<dbReference type="PANTHER" id="PTHR43097:SF5">
    <property type="entry name" value="GLUTAMATE--TRNA LIGASE"/>
    <property type="match status" value="1"/>
</dbReference>
<evidence type="ECO:0000256" key="4">
    <source>
        <dbReference type="ARBA" id="ARBA00022840"/>
    </source>
</evidence>
<dbReference type="InterPro" id="IPR020056">
    <property type="entry name" value="Rbsml_bL25/Gln-tRNA_synth_N"/>
</dbReference>
<proteinExistence type="inferred from homology"/>
<evidence type="ECO:0000259" key="8">
    <source>
        <dbReference type="Pfam" id="PF00749"/>
    </source>
</evidence>
<dbReference type="EC" id="6.1.1.17" evidence="11"/>
<evidence type="ECO:0000256" key="7">
    <source>
        <dbReference type="RuleBase" id="RU363037"/>
    </source>
</evidence>
<dbReference type="GO" id="GO:0017102">
    <property type="term" value="C:methionyl glutamyl tRNA synthetase complex"/>
    <property type="evidence" value="ECO:0007669"/>
    <property type="project" value="TreeGrafter"/>
</dbReference>
<accession>A0A2P6S9L4</accession>